<sequence length="418" mass="47206">MKTFKPALRDGSDPLYAPCISWSKNTASWKAPKRFLEAGYQVKSVNLKLSGNKDDDLQIHRAQRCRELTIAMIDWWDAQDNSGWDVRTWGYVIHRYLTDDVSPYASVKANTQKGYQYTCAYWNKAIGHMKVEKLDFFELKNIEKTMGNKGRSVDFIHRMFTQLRGLARYAALLKIEGAADVKETLSNMRIKAPSPSDERPTRKQIEDVVALADAADDKAFAAGLLLQFEFALRGSDVRGQWFEISVAEYLQGGIVRKSRRASKTIYSRWQDGLCIEHFDQGMTMFKKVISKTAKSSPKPITFPLDGLPDLRIRLLELKAGRDSGPLIISSRHNLPFEHTAFTAIWRKYAKAAGVPPEIKLKDARAGGLTEAEQMGADPRQLQAAGQHANFSTTQRYLRDNDSQVAQVVRLRQTGRGLA</sequence>
<dbReference type="EMBL" id="FWFW01000006">
    <property type="protein sequence ID" value="SLN43860.1"/>
    <property type="molecule type" value="Genomic_DNA"/>
</dbReference>
<keyword evidence="1" id="KW-0233">DNA recombination</keyword>
<dbReference type="InterPro" id="IPR002104">
    <property type="entry name" value="Integrase_catalytic"/>
</dbReference>
<dbReference type="AlphaFoldDB" id="A0A1Y5SPT4"/>
<name>A0A1Y5SPT4_9RHOB</name>
<protein>
    <submittedName>
        <fullName evidence="3">Phage integrase family protein</fullName>
    </submittedName>
</protein>
<dbReference type="GO" id="GO:0003677">
    <property type="term" value="F:DNA binding"/>
    <property type="evidence" value="ECO:0007669"/>
    <property type="project" value="InterPro"/>
</dbReference>
<keyword evidence="4" id="KW-1185">Reference proteome</keyword>
<feature type="domain" description="Tyr recombinase" evidence="2">
    <location>
        <begin position="198"/>
        <end position="409"/>
    </location>
</feature>
<evidence type="ECO:0000259" key="2">
    <source>
        <dbReference type="PROSITE" id="PS51898"/>
    </source>
</evidence>
<dbReference type="GO" id="GO:0006310">
    <property type="term" value="P:DNA recombination"/>
    <property type="evidence" value="ECO:0007669"/>
    <property type="project" value="UniProtKB-KW"/>
</dbReference>
<accession>A0A1Y5SPT4</accession>
<organism evidence="3 4">
    <name type="scientific">Pacificibacter marinus</name>
    <dbReference type="NCBI Taxonomy" id="658057"/>
    <lineage>
        <taxon>Bacteria</taxon>
        <taxon>Pseudomonadati</taxon>
        <taxon>Pseudomonadota</taxon>
        <taxon>Alphaproteobacteria</taxon>
        <taxon>Rhodobacterales</taxon>
        <taxon>Roseobacteraceae</taxon>
        <taxon>Pacificibacter</taxon>
    </lineage>
</organism>
<dbReference type="InterPro" id="IPR013762">
    <property type="entry name" value="Integrase-like_cat_sf"/>
</dbReference>
<dbReference type="InterPro" id="IPR011010">
    <property type="entry name" value="DNA_brk_join_enz"/>
</dbReference>
<dbReference type="STRING" id="658057.SAMN04488032_105229"/>
<dbReference type="GO" id="GO:0015074">
    <property type="term" value="P:DNA integration"/>
    <property type="evidence" value="ECO:0007669"/>
    <property type="project" value="InterPro"/>
</dbReference>
<evidence type="ECO:0000256" key="1">
    <source>
        <dbReference type="ARBA" id="ARBA00023172"/>
    </source>
</evidence>
<dbReference type="OrthoDB" id="7800649at2"/>
<dbReference type="Proteomes" id="UP000193307">
    <property type="component" value="Unassembled WGS sequence"/>
</dbReference>
<reference evidence="3 4" key="1">
    <citation type="submission" date="2017-03" db="EMBL/GenBank/DDBJ databases">
        <authorList>
            <person name="Afonso C.L."/>
            <person name="Miller P.J."/>
            <person name="Scott M.A."/>
            <person name="Spackman E."/>
            <person name="Goraichik I."/>
            <person name="Dimitrov K.M."/>
            <person name="Suarez D.L."/>
            <person name="Swayne D.E."/>
        </authorList>
    </citation>
    <scope>NUCLEOTIDE SEQUENCE [LARGE SCALE GENOMIC DNA]</scope>
    <source>
        <strain evidence="3 4">CECT 7971</strain>
    </source>
</reference>
<dbReference type="Gene3D" id="1.10.443.10">
    <property type="entry name" value="Intergrase catalytic core"/>
    <property type="match status" value="1"/>
</dbReference>
<evidence type="ECO:0000313" key="3">
    <source>
        <dbReference type="EMBL" id="SLN43860.1"/>
    </source>
</evidence>
<dbReference type="PROSITE" id="PS51898">
    <property type="entry name" value="TYR_RECOMBINASE"/>
    <property type="match status" value="1"/>
</dbReference>
<dbReference type="Pfam" id="PF00589">
    <property type="entry name" value="Phage_integrase"/>
    <property type="match status" value="1"/>
</dbReference>
<evidence type="ECO:0000313" key="4">
    <source>
        <dbReference type="Proteomes" id="UP000193307"/>
    </source>
</evidence>
<gene>
    <name evidence="3" type="ORF">PAM7971_02097</name>
</gene>
<dbReference type="SUPFAM" id="SSF56349">
    <property type="entry name" value="DNA breaking-rejoining enzymes"/>
    <property type="match status" value="1"/>
</dbReference>
<dbReference type="RefSeq" id="WP_085849235.1">
    <property type="nucleotide sequence ID" value="NZ_FNZV01000005.1"/>
</dbReference>
<proteinExistence type="predicted"/>